<reference evidence="2" key="1">
    <citation type="journal article" date="2020" name="mSystems">
        <title>Genome- and Community-Level Interaction Insights into Carbon Utilization and Element Cycling Functions of Hydrothermarchaeota in Hydrothermal Sediment.</title>
        <authorList>
            <person name="Zhou Z."/>
            <person name="Liu Y."/>
            <person name="Xu W."/>
            <person name="Pan J."/>
            <person name="Luo Z.H."/>
            <person name="Li M."/>
        </authorList>
    </citation>
    <scope>NUCLEOTIDE SEQUENCE [LARGE SCALE GENOMIC DNA]</scope>
    <source>
        <strain evidence="2">SpSt-418</strain>
    </source>
</reference>
<feature type="region of interest" description="Disordered" evidence="1">
    <location>
        <begin position="1"/>
        <end position="23"/>
    </location>
</feature>
<evidence type="ECO:0000313" key="2">
    <source>
        <dbReference type="EMBL" id="HFM97914.1"/>
    </source>
</evidence>
<sequence>MIGISGDLGAAEPQDRGTSPLPKHFRWHSVSEKYFVPRLVGASLPYNPRKVVCVGVEWSASQMLRVTSLALRSLTEGTGDVRRRLRERSPLRKV</sequence>
<dbReference type="AlphaFoldDB" id="A0A7C3PE83"/>
<dbReference type="EMBL" id="DSRU01000122">
    <property type="protein sequence ID" value="HFM97914.1"/>
    <property type="molecule type" value="Genomic_DNA"/>
</dbReference>
<protein>
    <submittedName>
        <fullName evidence="2">Uncharacterized protein</fullName>
    </submittedName>
</protein>
<name>A0A7C3PE83_9CYAN</name>
<accession>A0A7C3PE83</accession>
<evidence type="ECO:0000256" key="1">
    <source>
        <dbReference type="SAM" id="MobiDB-lite"/>
    </source>
</evidence>
<organism evidence="2">
    <name type="scientific">Oscillatoriales cyanobacterium SpSt-418</name>
    <dbReference type="NCBI Taxonomy" id="2282169"/>
    <lineage>
        <taxon>Bacteria</taxon>
        <taxon>Bacillati</taxon>
        <taxon>Cyanobacteriota</taxon>
        <taxon>Cyanophyceae</taxon>
        <taxon>Oscillatoriophycideae</taxon>
        <taxon>Oscillatoriales</taxon>
    </lineage>
</organism>
<gene>
    <name evidence="2" type="ORF">ENR64_09135</name>
</gene>
<proteinExistence type="predicted"/>
<comment type="caution">
    <text evidence="2">The sequence shown here is derived from an EMBL/GenBank/DDBJ whole genome shotgun (WGS) entry which is preliminary data.</text>
</comment>